<protein>
    <recommendedName>
        <fullName evidence="3 11">Aspartyl/glutamyl-tRNA(Asn/Gln) amidotransferase subunit B</fullName>
        <shortName evidence="11">Asp/Glu-ADT subunit B</shortName>
        <ecNumber evidence="11">6.3.5.-</ecNumber>
    </recommendedName>
</protein>
<keyword evidence="5 11" id="KW-0547">Nucleotide-binding</keyword>
<evidence type="ECO:0000256" key="2">
    <source>
        <dbReference type="ARBA" id="ARBA00011123"/>
    </source>
</evidence>
<evidence type="ECO:0000256" key="6">
    <source>
        <dbReference type="ARBA" id="ARBA00022840"/>
    </source>
</evidence>
<dbReference type="Gene3D" id="1.10.150.380">
    <property type="entry name" value="GatB domain, N-terminal subdomain"/>
    <property type="match status" value="1"/>
</dbReference>
<name>A0A9D9DFG7_9PROT</name>
<evidence type="ECO:0000256" key="5">
    <source>
        <dbReference type="ARBA" id="ARBA00022741"/>
    </source>
</evidence>
<dbReference type="NCBIfam" id="NF004015">
    <property type="entry name" value="PRK05477.1-5"/>
    <property type="match status" value="1"/>
</dbReference>
<evidence type="ECO:0000313" key="13">
    <source>
        <dbReference type="EMBL" id="MBO8425140.1"/>
    </source>
</evidence>
<reference evidence="13" key="1">
    <citation type="submission" date="2020-10" db="EMBL/GenBank/DDBJ databases">
        <authorList>
            <person name="Gilroy R."/>
        </authorList>
    </citation>
    <scope>NUCLEOTIDE SEQUENCE</scope>
    <source>
        <strain evidence="13">8207</strain>
    </source>
</reference>
<dbReference type="InterPro" id="IPR042114">
    <property type="entry name" value="GatB_C_1"/>
</dbReference>
<dbReference type="SUPFAM" id="SSF89095">
    <property type="entry name" value="GatB/YqeY motif"/>
    <property type="match status" value="2"/>
</dbReference>
<dbReference type="SMART" id="SM00845">
    <property type="entry name" value="GatB_Yqey"/>
    <property type="match status" value="1"/>
</dbReference>
<dbReference type="NCBIfam" id="NF004012">
    <property type="entry name" value="PRK05477.1-2"/>
    <property type="match status" value="1"/>
</dbReference>
<dbReference type="InterPro" id="IPR017959">
    <property type="entry name" value="Asn/Gln-tRNA_amidoTrfase_suB/E"/>
</dbReference>
<dbReference type="GO" id="GO:0005524">
    <property type="term" value="F:ATP binding"/>
    <property type="evidence" value="ECO:0007669"/>
    <property type="project" value="UniProtKB-KW"/>
</dbReference>
<dbReference type="SUPFAM" id="SSF55931">
    <property type="entry name" value="Glutamine synthetase/guanido kinase"/>
    <property type="match status" value="1"/>
</dbReference>
<evidence type="ECO:0000259" key="12">
    <source>
        <dbReference type="SMART" id="SM00845"/>
    </source>
</evidence>
<dbReference type="InterPro" id="IPR014746">
    <property type="entry name" value="Gln_synth/guanido_kin_cat_dom"/>
</dbReference>
<dbReference type="EC" id="6.3.5.-" evidence="11"/>
<reference evidence="13" key="2">
    <citation type="journal article" date="2021" name="PeerJ">
        <title>Extensive microbial diversity within the chicken gut microbiome revealed by metagenomics and culture.</title>
        <authorList>
            <person name="Gilroy R."/>
            <person name="Ravi A."/>
            <person name="Getino M."/>
            <person name="Pursley I."/>
            <person name="Horton D.L."/>
            <person name="Alikhan N.F."/>
            <person name="Baker D."/>
            <person name="Gharbi K."/>
            <person name="Hall N."/>
            <person name="Watson M."/>
            <person name="Adriaenssens E.M."/>
            <person name="Foster-Nyarko E."/>
            <person name="Jarju S."/>
            <person name="Secka A."/>
            <person name="Antonio M."/>
            <person name="Oren A."/>
            <person name="Chaudhuri R.R."/>
            <person name="La Ragione R."/>
            <person name="Hildebrand F."/>
            <person name="Pallen M.J."/>
        </authorList>
    </citation>
    <scope>NUCLEOTIDE SEQUENCE</scope>
    <source>
        <strain evidence="13">8207</strain>
    </source>
</reference>
<dbReference type="EMBL" id="JADINC010000023">
    <property type="protein sequence ID" value="MBO8425140.1"/>
    <property type="molecule type" value="Genomic_DNA"/>
</dbReference>
<dbReference type="AlphaFoldDB" id="A0A9D9DFG7"/>
<dbReference type="FunFam" id="1.10.10.410:FF:000001">
    <property type="entry name" value="Aspartyl/glutamyl-tRNA(Asn/Gln) amidotransferase subunit B"/>
    <property type="match status" value="1"/>
</dbReference>
<feature type="domain" description="Asn/Gln amidotransferase" evidence="12">
    <location>
        <begin position="349"/>
        <end position="506"/>
    </location>
</feature>
<dbReference type="Pfam" id="PF02934">
    <property type="entry name" value="GatB_N"/>
    <property type="match status" value="1"/>
</dbReference>
<dbReference type="Pfam" id="PF02637">
    <property type="entry name" value="GatB_Yqey"/>
    <property type="match status" value="1"/>
</dbReference>
<dbReference type="InterPro" id="IPR018027">
    <property type="entry name" value="Asn/Gln_amidotransferase"/>
</dbReference>
<dbReference type="InterPro" id="IPR006075">
    <property type="entry name" value="Asn/Gln-tRNA_Trfase_suB/E_cat"/>
</dbReference>
<evidence type="ECO:0000256" key="3">
    <source>
        <dbReference type="ARBA" id="ARBA00016923"/>
    </source>
</evidence>
<keyword evidence="4 11" id="KW-0436">Ligase</keyword>
<dbReference type="NCBIfam" id="NF004014">
    <property type="entry name" value="PRK05477.1-4"/>
    <property type="match status" value="1"/>
</dbReference>
<evidence type="ECO:0000256" key="11">
    <source>
        <dbReference type="HAMAP-Rule" id="MF_00121"/>
    </source>
</evidence>
<comment type="catalytic activity">
    <reaction evidence="10 11">
        <text>L-glutamyl-tRNA(Gln) + L-glutamine + ATP + H2O = L-glutaminyl-tRNA(Gln) + L-glutamate + ADP + phosphate + H(+)</text>
        <dbReference type="Rhea" id="RHEA:17521"/>
        <dbReference type="Rhea" id="RHEA-COMP:9681"/>
        <dbReference type="Rhea" id="RHEA-COMP:9684"/>
        <dbReference type="ChEBI" id="CHEBI:15377"/>
        <dbReference type="ChEBI" id="CHEBI:15378"/>
        <dbReference type="ChEBI" id="CHEBI:29985"/>
        <dbReference type="ChEBI" id="CHEBI:30616"/>
        <dbReference type="ChEBI" id="CHEBI:43474"/>
        <dbReference type="ChEBI" id="CHEBI:58359"/>
        <dbReference type="ChEBI" id="CHEBI:78520"/>
        <dbReference type="ChEBI" id="CHEBI:78521"/>
        <dbReference type="ChEBI" id="CHEBI:456216"/>
    </reaction>
</comment>
<dbReference type="GO" id="GO:0070681">
    <property type="term" value="P:glutaminyl-tRNAGln biosynthesis via transamidation"/>
    <property type="evidence" value="ECO:0007669"/>
    <property type="project" value="TreeGrafter"/>
</dbReference>
<dbReference type="PANTHER" id="PTHR11659:SF0">
    <property type="entry name" value="GLUTAMYL-TRNA(GLN) AMIDOTRANSFERASE SUBUNIT B, MITOCHONDRIAL"/>
    <property type="match status" value="1"/>
</dbReference>
<dbReference type="InterPro" id="IPR003789">
    <property type="entry name" value="Asn/Gln_tRNA_amidoTrase-B-like"/>
</dbReference>
<evidence type="ECO:0000256" key="10">
    <source>
        <dbReference type="ARBA" id="ARBA00047913"/>
    </source>
</evidence>
<dbReference type="PANTHER" id="PTHR11659">
    <property type="entry name" value="GLUTAMYL-TRNA GLN AMIDOTRANSFERASE SUBUNIT B MITOCHONDRIAL AND PROKARYOTIC PET112-RELATED"/>
    <property type="match status" value="1"/>
</dbReference>
<accession>A0A9D9DFG7</accession>
<comment type="caution">
    <text evidence="13">The sequence shown here is derived from an EMBL/GenBank/DDBJ whole genome shotgun (WGS) entry which is preliminary data.</text>
</comment>
<sequence>MFTIKGKTTDWELVIGLETHIEVLSNSKLFSGASADYNPTIFPNTQVSMVDVAMPGMLPVLNEYCVEQAIKMGLGLNAEISRRSKFARKQYFYPDLPQGYQISQPAEEPPIVGRGWVEIMGDDGNPKKILIERAHLEQDAGKLKHDVHPTKSFADYNRTGVALLEIVTFLDTKNPENNSYISSPDEAERYLREIREIARALGVSKANMEEGSMRADVNVSVRPVGSKEFRTRTETKNMVSFKFIKSAIEYEARRQIEIYENGGTVSQDTMRYSQADGTTSVMRSKEDALDYRYFPDPDLLPLEISAETIERIRATMPELPAATRARYVHDFGLSEYDAARLTETTDISKWFDAAVGNNPKRAKSIANWMISELFAHPENWDTKNALDTSERGTARIITPSDLAELVDMIAENAINGKQAKEIFIKMLDGETGTPREIAEKFGMQQITDTAAIESVVDDIIAKNAPQVEQYKSGKTGLLGFFVGAVMKSTGGQANPAVVNEILRKKLG</sequence>
<organism evidence="13 14">
    <name type="scientific">Candidatus Enterousia avistercoris</name>
    <dbReference type="NCBI Taxonomy" id="2840788"/>
    <lineage>
        <taxon>Bacteria</taxon>
        <taxon>Pseudomonadati</taxon>
        <taxon>Pseudomonadota</taxon>
        <taxon>Alphaproteobacteria</taxon>
        <taxon>Candidatus Enterousia</taxon>
    </lineage>
</organism>
<dbReference type="HAMAP" id="MF_00121">
    <property type="entry name" value="GatB"/>
    <property type="match status" value="1"/>
</dbReference>
<keyword evidence="6 11" id="KW-0067">ATP-binding</keyword>
<dbReference type="InterPro" id="IPR004413">
    <property type="entry name" value="GatB"/>
</dbReference>
<keyword evidence="7 11" id="KW-0648">Protein biosynthesis</keyword>
<evidence type="ECO:0000256" key="7">
    <source>
        <dbReference type="ARBA" id="ARBA00022917"/>
    </source>
</evidence>
<proteinExistence type="inferred from homology"/>
<evidence type="ECO:0000256" key="8">
    <source>
        <dbReference type="ARBA" id="ARBA00024799"/>
    </source>
</evidence>
<comment type="catalytic activity">
    <reaction evidence="9 11">
        <text>L-aspartyl-tRNA(Asn) + L-glutamine + ATP + H2O = L-asparaginyl-tRNA(Asn) + L-glutamate + ADP + phosphate + 2 H(+)</text>
        <dbReference type="Rhea" id="RHEA:14513"/>
        <dbReference type="Rhea" id="RHEA-COMP:9674"/>
        <dbReference type="Rhea" id="RHEA-COMP:9677"/>
        <dbReference type="ChEBI" id="CHEBI:15377"/>
        <dbReference type="ChEBI" id="CHEBI:15378"/>
        <dbReference type="ChEBI" id="CHEBI:29985"/>
        <dbReference type="ChEBI" id="CHEBI:30616"/>
        <dbReference type="ChEBI" id="CHEBI:43474"/>
        <dbReference type="ChEBI" id="CHEBI:58359"/>
        <dbReference type="ChEBI" id="CHEBI:78515"/>
        <dbReference type="ChEBI" id="CHEBI:78516"/>
        <dbReference type="ChEBI" id="CHEBI:456216"/>
    </reaction>
</comment>
<comment type="subunit">
    <text evidence="2 11">Heterotrimer of A, B and C subunits.</text>
</comment>
<comment type="similarity">
    <text evidence="1 11">Belongs to the GatB/GatE family. GatB subfamily.</text>
</comment>
<evidence type="ECO:0000256" key="4">
    <source>
        <dbReference type="ARBA" id="ARBA00022598"/>
    </source>
</evidence>
<comment type="function">
    <text evidence="8 11">Allows the formation of correctly charged Asn-tRNA(Asn) or Gln-tRNA(Gln) through the transamidation of misacylated Asp-tRNA(Asn) or Glu-tRNA(Gln) in organisms which lack either or both of asparaginyl-tRNA or glutaminyl-tRNA synthetases. The reaction takes place in the presence of glutamine and ATP through an activated phospho-Asp-tRNA(Asn) or phospho-Glu-tRNA(Gln).</text>
</comment>
<dbReference type="Gene3D" id="1.10.10.410">
    <property type="match status" value="1"/>
</dbReference>
<evidence type="ECO:0000313" key="14">
    <source>
        <dbReference type="Proteomes" id="UP000823630"/>
    </source>
</evidence>
<evidence type="ECO:0000256" key="1">
    <source>
        <dbReference type="ARBA" id="ARBA00005306"/>
    </source>
</evidence>
<dbReference type="GO" id="GO:0006412">
    <property type="term" value="P:translation"/>
    <property type="evidence" value="ECO:0007669"/>
    <property type="project" value="UniProtKB-UniRule"/>
</dbReference>
<dbReference type="InterPro" id="IPR023168">
    <property type="entry name" value="GatB_Yqey_C_2"/>
</dbReference>
<dbReference type="Proteomes" id="UP000823630">
    <property type="component" value="Unassembled WGS sequence"/>
</dbReference>
<gene>
    <name evidence="11 13" type="primary">gatB</name>
    <name evidence="13" type="ORF">IAC69_01525</name>
</gene>
<dbReference type="NCBIfam" id="TIGR00133">
    <property type="entry name" value="gatB"/>
    <property type="match status" value="1"/>
</dbReference>
<evidence type="ECO:0000256" key="9">
    <source>
        <dbReference type="ARBA" id="ARBA00047380"/>
    </source>
</evidence>
<dbReference type="GO" id="GO:0050567">
    <property type="term" value="F:glutaminyl-tRNA synthase (glutamine-hydrolyzing) activity"/>
    <property type="evidence" value="ECO:0007669"/>
    <property type="project" value="UniProtKB-UniRule"/>
</dbReference>